<dbReference type="Gene3D" id="3.50.50.60">
    <property type="entry name" value="FAD/NAD(P)-binding domain"/>
    <property type="match status" value="1"/>
</dbReference>
<dbReference type="OrthoDB" id="7178350at2"/>
<protein>
    <submittedName>
        <fullName evidence="3">Tryptophan halogenase</fullName>
    </submittedName>
</protein>
<feature type="binding site" evidence="2">
    <location>
        <begin position="15"/>
        <end position="18"/>
    </location>
    <ligand>
        <name>FAD</name>
        <dbReference type="ChEBI" id="CHEBI:57692"/>
    </ligand>
</feature>
<evidence type="ECO:0000313" key="3">
    <source>
        <dbReference type="EMBL" id="SES65931.1"/>
    </source>
</evidence>
<dbReference type="Pfam" id="PF04820">
    <property type="entry name" value="Trp_halogenase"/>
    <property type="match status" value="1"/>
</dbReference>
<accession>A0A1H9YAF5</accession>
<dbReference type="GO" id="GO:0004497">
    <property type="term" value="F:monooxygenase activity"/>
    <property type="evidence" value="ECO:0007669"/>
    <property type="project" value="InterPro"/>
</dbReference>
<feature type="binding site" evidence="2">
    <location>
        <position position="345"/>
    </location>
    <ligand>
        <name>L-tryptophan</name>
        <dbReference type="ChEBI" id="CHEBI:57912"/>
    </ligand>
</feature>
<dbReference type="AlphaFoldDB" id="A0A1H9YAF5"/>
<feature type="binding site" evidence="2">
    <location>
        <position position="81"/>
    </location>
    <ligand>
        <name>7-chloro-L-tryptophan</name>
        <dbReference type="ChEBI" id="CHEBI:58713"/>
    </ligand>
</feature>
<dbReference type="EMBL" id="FOHK01000001">
    <property type="protein sequence ID" value="SES65931.1"/>
    <property type="molecule type" value="Genomic_DNA"/>
</dbReference>
<evidence type="ECO:0000256" key="2">
    <source>
        <dbReference type="PIRSR" id="PIRSR011396-2"/>
    </source>
</evidence>
<feature type="active site" evidence="1">
    <location>
        <position position="81"/>
    </location>
</feature>
<keyword evidence="2" id="KW-0285">Flavoprotein</keyword>
<dbReference type="InterPro" id="IPR006905">
    <property type="entry name" value="Flavin_halogenase"/>
</dbReference>
<dbReference type="GO" id="GO:0000166">
    <property type="term" value="F:nucleotide binding"/>
    <property type="evidence" value="ECO:0007669"/>
    <property type="project" value="UniProtKB-KW"/>
</dbReference>
<keyword evidence="2" id="KW-0547">Nucleotide-binding</keyword>
<dbReference type="SUPFAM" id="SSF51905">
    <property type="entry name" value="FAD/NAD(P)-binding domain"/>
    <property type="match status" value="1"/>
</dbReference>
<dbReference type="InterPro" id="IPR033856">
    <property type="entry name" value="Trp_halogen"/>
</dbReference>
<dbReference type="PIRSF" id="PIRSF011396">
    <property type="entry name" value="Trp_halogenase"/>
    <property type="match status" value="1"/>
</dbReference>
<keyword evidence="2" id="KW-0274">FAD</keyword>
<dbReference type="PANTHER" id="PTHR43747:SF4">
    <property type="entry name" value="FLAVIN-DEPENDENT TRYPTOPHAN HALOGENASE"/>
    <property type="match status" value="1"/>
</dbReference>
<organism evidence="3 4">
    <name type="scientific">Thalassotalea agarivorans</name>
    <name type="common">Thalassomonas agarivorans</name>
    <dbReference type="NCBI Taxonomy" id="349064"/>
    <lineage>
        <taxon>Bacteria</taxon>
        <taxon>Pseudomonadati</taxon>
        <taxon>Pseudomonadota</taxon>
        <taxon>Gammaproteobacteria</taxon>
        <taxon>Alteromonadales</taxon>
        <taxon>Colwelliaceae</taxon>
        <taxon>Thalassotalea</taxon>
    </lineage>
</organism>
<sequence length="509" mass="57735">MTTNNSIKNIVIVGGGTAGWMTAAAFSKVLGDQYCNITLIESDAIGTVSVGEATIPQIQLFNRILDIDENEFIKQTQGTFKLGIEFVDWLRKGHSYMHPFGTIGNDMDAIPFHHYWLKAHQQGKVPNLDSYSLASQAARQGRFVRPQNMGNSPLSQITYAFHFDATLYAQFLRNYAEQRGVVRKEGKIVDVVLRHSDGFIDSVVTEKGEHLNADLFIDCSGFKGLLIEQALETGFEDWSHWLPCDRAVAMPCMATKESLPYTISTARDAGWTWRIPLQHRVGNGYVYPSKFVSDDEAVAILRKSMESEPIAEPNFLRWTTGIRKKGWNKNCVAIGLSAGFIEPLESTGLHLIQSAIAKLLGFFPSQGFAQEDIDAYNSQLTVEMERIRDFIILHYKATEREDTPFWQYCKHMEVPEYLTKKMDLYRANGRIYRQDGELFNETSWLAVMQGQGVTPAGYHPLVDVLSQQELERRLMHIKSVIDKSVTLIPKQQDFIDKYCKAESMKKEMV</sequence>
<gene>
    <name evidence="3" type="ORF">SAMN05660429_00146</name>
</gene>
<dbReference type="InterPro" id="IPR036188">
    <property type="entry name" value="FAD/NAD-bd_sf"/>
</dbReference>
<evidence type="ECO:0000256" key="1">
    <source>
        <dbReference type="PIRSR" id="PIRSR011396-1"/>
    </source>
</evidence>
<proteinExistence type="predicted"/>
<dbReference type="Proteomes" id="UP000199308">
    <property type="component" value="Unassembled WGS sequence"/>
</dbReference>
<name>A0A1H9YAF5_THASX</name>
<feature type="binding site" evidence="2">
    <location>
        <position position="336"/>
    </location>
    <ligand>
        <name>FAD</name>
        <dbReference type="ChEBI" id="CHEBI:57692"/>
    </ligand>
</feature>
<reference evidence="3 4" key="1">
    <citation type="submission" date="2016-10" db="EMBL/GenBank/DDBJ databases">
        <authorList>
            <person name="de Groot N.N."/>
        </authorList>
    </citation>
    <scope>NUCLEOTIDE SEQUENCE [LARGE SCALE GENOMIC DNA]</scope>
    <source>
        <strain evidence="3 4">DSM 19706</strain>
    </source>
</reference>
<evidence type="ECO:0000313" key="4">
    <source>
        <dbReference type="Proteomes" id="UP000199308"/>
    </source>
</evidence>
<keyword evidence="4" id="KW-1185">Reference proteome</keyword>
<dbReference type="InterPro" id="IPR050816">
    <property type="entry name" value="Flavin-dep_Halogenase_NPB"/>
</dbReference>
<dbReference type="PANTHER" id="PTHR43747">
    <property type="entry name" value="FAD-BINDING PROTEIN"/>
    <property type="match status" value="1"/>
</dbReference>
<dbReference type="STRING" id="349064.SAMN05660429_00146"/>
<dbReference type="RefSeq" id="WP_093326817.1">
    <property type="nucleotide sequence ID" value="NZ_AP027363.1"/>
</dbReference>